<feature type="transmembrane region" description="Helical" evidence="1">
    <location>
        <begin position="120"/>
        <end position="140"/>
    </location>
</feature>
<reference evidence="3" key="2">
    <citation type="submission" date="2021-04" db="EMBL/GenBank/DDBJ databases">
        <authorList>
            <person name="Gilroy R."/>
        </authorList>
    </citation>
    <scope>NUCLEOTIDE SEQUENCE</scope>
    <source>
        <strain evidence="3">5032</strain>
    </source>
</reference>
<feature type="transmembrane region" description="Helical" evidence="1">
    <location>
        <begin position="436"/>
        <end position="452"/>
    </location>
</feature>
<feature type="transmembrane region" description="Helical" evidence="1">
    <location>
        <begin position="472"/>
        <end position="489"/>
    </location>
</feature>
<feature type="transmembrane region" description="Helical" evidence="1">
    <location>
        <begin position="146"/>
        <end position="179"/>
    </location>
</feature>
<feature type="transmembrane region" description="Helical" evidence="1">
    <location>
        <begin position="413"/>
        <end position="429"/>
    </location>
</feature>
<reference evidence="3" key="1">
    <citation type="journal article" date="2021" name="PeerJ">
        <title>Extensive microbial diversity within the chicken gut microbiome revealed by metagenomics and culture.</title>
        <authorList>
            <person name="Gilroy R."/>
            <person name="Ravi A."/>
            <person name="Getino M."/>
            <person name="Pursley I."/>
            <person name="Horton D.L."/>
            <person name="Alikhan N.F."/>
            <person name="Baker D."/>
            <person name="Gharbi K."/>
            <person name="Hall N."/>
            <person name="Watson M."/>
            <person name="Adriaenssens E.M."/>
            <person name="Foster-Nyarko E."/>
            <person name="Jarju S."/>
            <person name="Secka A."/>
            <person name="Antonio M."/>
            <person name="Oren A."/>
            <person name="Chaudhuri R.R."/>
            <person name="La Ragione R."/>
            <person name="Hildebrand F."/>
            <person name="Pallen M.J."/>
        </authorList>
    </citation>
    <scope>NUCLEOTIDE SEQUENCE</scope>
    <source>
        <strain evidence="3">5032</strain>
    </source>
</reference>
<protein>
    <submittedName>
        <fullName evidence="3">Tripartite tricarboxylate transporter permease</fullName>
    </submittedName>
</protein>
<keyword evidence="1" id="KW-0812">Transmembrane</keyword>
<organism evidence="3 4">
    <name type="scientific">Candidatus Desulfovibrio intestinavium</name>
    <dbReference type="NCBI Taxonomy" id="2838534"/>
    <lineage>
        <taxon>Bacteria</taxon>
        <taxon>Pseudomonadati</taxon>
        <taxon>Thermodesulfobacteriota</taxon>
        <taxon>Desulfovibrionia</taxon>
        <taxon>Desulfovibrionales</taxon>
        <taxon>Desulfovibrionaceae</taxon>
        <taxon>Desulfovibrio</taxon>
    </lineage>
</organism>
<gene>
    <name evidence="3" type="ORF">H9784_09040</name>
</gene>
<dbReference type="Proteomes" id="UP000823821">
    <property type="component" value="Unassembled WGS sequence"/>
</dbReference>
<feature type="transmembrane region" description="Helical" evidence="1">
    <location>
        <begin position="261"/>
        <end position="282"/>
    </location>
</feature>
<feature type="transmembrane region" description="Helical" evidence="1">
    <location>
        <begin position="40"/>
        <end position="66"/>
    </location>
</feature>
<sequence>MLENILAGIASIFAPGPLLGIALGTTVGLLFGAIPGISGIMAIAILLPMTFYVSPLIGIPMLLGIYKASIYGGSISAILLNTPGAPPAVCTTMDGYPLAQSGRPRLALDISLKASVFGDIASALLLIFVAAPLSGITLHAGPAEQFSLIVLALTVVGTVSGPSLIKGILCCCAGIMLSTIGISETTGATRFVFGFDGLVSGISLIPMIIGLLCLPEIMHQVSICAGKQIREVFSFRSTGEDRSLSLREFVALLPVLLKSSAIGSFLGAMPGIGSSPAAFMAYSEAKRSSKTPEKFGTGVYEGIAAPECANNAVTGSAMIPMLTLGIPGDDVTAILMGAFMIQGIAPGPTIFHDHTMLIYGIYAGLIMCDVFLFFIAKGGFRFWIKLSQAPKHIIFSAVTVFCFVGAYTINQNMFDLATLIVFGIVGYYFRRFDFSPAAFIIGFILGPLWERTFDQVLVLFEGDISVIFTRPFSAGLLALALITGISIAYNRRRNNQRLAQIGMYND</sequence>
<dbReference type="PANTHER" id="PTHR35342:SF5">
    <property type="entry name" value="TRICARBOXYLIC TRANSPORT PROTEIN"/>
    <property type="match status" value="1"/>
</dbReference>
<dbReference type="PANTHER" id="PTHR35342">
    <property type="entry name" value="TRICARBOXYLIC TRANSPORT PROTEIN"/>
    <property type="match status" value="1"/>
</dbReference>
<comment type="caution">
    <text evidence="3">The sequence shown here is derived from an EMBL/GenBank/DDBJ whole genome shotgun (WGS) entry which is preliminary data.</text>
</comment>
<feature type="transmembrane region" description="Helical" evidence="1">
    <location>
        <begin position="12"/>
        <end position="34"/>
    </location>
</feature>
<proteinExistence type="predicted"/>
<dbReference type="AlphaFoldDB" id="A0A9D2HN17"/>
<feature type="transmembrane region" description="Helical" evidence="1">
    <location>
        <begin position="357"/>
        <end position="376"/>
    </location>
</feature>
<name>A0A9D2HN17_9BACT</name>
<evidence type="ECO:0000313" key="3">
    <source>
        <dbReference type="EMBL" id="HJA79691.1"/>
    </source>
</evidence>
<keyword evidence="1" id="KW-1133">Transmembrane helix</keyword>
<evidence type="ECO:0000256" key="1">
    <source>
        <dbReference type="SAM" id="Phobius"/>
    </source>
</evidence>
<dbReference type="Pfam" id="PF01970">
    <property type="entry name" value="TctA"/>
    <property type="match status" value="1"/>
</dbReference>
<feature type="transmembrane region" description="Helical" evidence="1">
    <location>
        <begin position="191"/>
        <end position="212"/>
    </location>
</feature>
<dbReference type="EMBL" id="DWZD01000047">
    <property type="protein sequence ID" value="HJA79691.1"/>
    <property type="molecule type" value="Genomic_DNA"/>
</dbReference>
<evidence type="ECO:0000259" key="2">
    <source>
        <dbReference type="Pfam" id="PF01970"/>
    </source>
</evidence>
<feature type="transmembrane region" description="Helical" evidence="1">
    <location>
        <begin position="331"/>
        <end position="351"/>
    </location>
</feature>
<accession>A0A9D2HN17</accession>
<evidence type="ECO:0000313" key="4">
    <source>
        <dbReference type="Proteomes" id="UP000823821"/>
    </source>
</evidence>
<feature type="domain" description="DUF112" evidence="2">
    <location>
        <begin position="18"/>
        <end position="441"/>
    </location>
</feature>
<keyword evidence="1" id="KW-0472">Membrane</keyword>
<dbReference type="InterPro" id="IPR002823">
    <property type="entry name" value="DUF112_TM"/>
</dbReference>
<feature type="transmembrane region" description="Helical" evidence="1">
    <location>
        <begin position="388"/>
        <end position="407"/>
    </location>
</feature>